<sequence>MRAASKRRSMIEVVNLSKSYGRVLAVDQASFTVPDGAVTGFVGPNGAGKSTVLRAIAQLVMPNSGNVRIDGRETRGLDTSGLLGVYLSSEELPGRATARGVLRYVCDTRGMPHRDADELLEVVGLDQTATKRIRTFSVGMKQRLGLAVALLPRTRALMLDEPLNGLDPDGIHWIRHHLRQVAEHGTAVLLSSHVMSELSQMADRIVMLDRGRVVAEGTLAEFVAEREAERVLVEVSSVESARHALSAHGLAFTESGRALIVSGTTTPEVGRIVFEAGLDVLHLQTVSRSLEETYFGRLAKSGTQA</sequence>
<name>A0A2A6FRW0_9MICO</name>
<dbReference type="PROSITE" id="PS00211">
    <property type="entry name" value="ABC_TRANSPORTER_1"/>
    <property type="match status" value="1"/>
</dbReference>
<dbReference type="SUPFAM" id="SSF52540">
    <property type="entry name" value="P-loop containing nucleoside triphosphate hydrolases"/>
    <property type="match status" value="1"/>
</dbReference>
<dbReference type="AlphaFoldDB" id="A0A2A6FRW0"/>
<accession>A0A2A6FRW0</accession>
<reference evidence="7" key="1">
    <citation type="submission" date="2017-03" db="EMBL/GenBank/DDBJ databases">
        <authorList>
            <person name="Lund M.B."/>
        </authorList>
    </citation>
    <scope>NUCLEOTIDE SEQUENCE [LARGE SCALE GENOMIC DNA]</scope>
</reference>
<feature type="domain" description="ABC transporter" evidence="5">
    <location>
        <begin position="11"/>
        <end position="235"/>
    </location>
</feature>
<comment type="similarity">
    <text evidence="1">Belongs to the ABC transporter superfamily.</text>
</comment>
<evidence type="ECO:0000256" key="2">
    <source>
        <dbReference type="ARBA" id="ARBA00022448"/>
    </source>
</evidence>
<dbReference type="GO" id="GO:0016887">
    <property type="term" value="F:ATP hydrolysis activity"/>
    <property type="evidence" value="ECO:0007669"/>
    <property type="project" value="InterPro"/>
</dbReference>
<evidence type="ECO:0000313" key="7">
    <source>
        <dbReference type="Proteomes" id="UP000219994"/>
    </source>
</evidence>
<dbReference type="Proteomes" id="UP000219994">
    <property type="component" value="Unassembled WGS sequence"/>
</dbReference>
<evidence type="ECO:0000256" key="4">
    <source>
        <dbReference type="ARBA" id="ARBA00022840"/>
    </source>
</evidence>
<evidence type="ECO:0000313" key="6">
    <source>
        <dbReference type="EMBL" id="PDQ35408.1"/>
    </source>
</evidence>
<dbReference type="EMBL" id="NAEP01000034">
    <property type="protein sequence ID" value="PDQ35408.1"/>
    <property type="molecule type" value="Genomic_DNA"/>
</dbReference>
<organism evidence="6 7">
    <name type="scientific">Candidatus Lumbricidiphila eiseniae</name>
    <dbReference type="NCBI Taxonomy" id="1969409"/>
    <lineage>
        <taxon>Bacteria</taxon>
        <taxon>Bacillati</taxon>
        <taxon>Actinomycetota</taxon>
        <taxon>Actinomycetes</taxon>
        <taxon>Micrococcales</taxon>
        <taxon>Microbacteriaceae</taxon>
        <taxon>Candidatus Lumbricidiphila</taxon>
    </lineage>
</organism>
<comment type="caution">
    <text evidence="6">The sequence shown here is derived from an EMBL/GenBank/DDBJ whole genome shotgun (WGS) entry which is preliminary data.</text>
</comment>
<dbReference type="PANTHER" id="PTHR43335:SF4">
    <property type="entry name" value="ABC TRANSPORTER, ATP-BINDING PROTEIN"/>
    <property type="match status" value="1"/>
</dbReference>
<dbReference type="Pfam" id="PF00005">
    <property type="entry name" value="ABC_tran"/>
    <property type="match status" value="1"/>
</dbReference>
<keyword evidence="2" id="KW-0813">Transport</keyword>
<proteinExistence type="inferred from homology"/>
<dbReference type="InterPro" id="IPR027417">
    <property type="entry name" value="P-loop_NTPase"/>
</dbReference>
<dbReference type="GO" id="GO:0005524">
    <property type="term" value="F:ATP binding"/>
    <property type="evidence" value="ECO:0007669"/>
    <property type="project" value="UniProtKB-KW"/>
</dbReference>
<protein>
    <recommendedName>
        <fullName evidence="5">ABC transporter domain-containing protein</fullName>
    </recommendedName>
</protein>
<dbReference type="PANTHER" id="PTHR43335">
    <property type="entry name" value="ABC TRANSPORTER, ATP-BINDING PROTEIN"/>
    <property type="match status" value="1"/>
</dbReference>
<dbReference type="SMART" id="SM00382">
    <property type="entry name" value="AAA"/>
    <property type="match status" value="1"/>
</dbReference>
<dbReference type="InterPro" id="IPR017871">
    <property type="entry name" value="ABC_transporter-like_CS"/>
</dbReference>
<keyword evidence="4" id="KW-0067">ATP-binding</keyword>
<dbReference type="InterPro" id="IPR003593">
    <property type="entry name" value="AAA+_ATPase"/>
</dbReference>
<dbReference type="Gene3D" id="3.40.50.300">
    <property type="entry name" value="P-loop containing nucleotide triphosphate hydrolases"/>
    <property type="match status" value="1"/>
</dbReference>
<evidence type="ECO:0000256" key="3">
    <source>
        <dbReference type="ARBA" id="ARBA00022741"/>
    </source>
</evidence>
<gene>
    <name evidence="6" type="ORF">B5766_06175</name>
</gene>
<keyword evidence="3" id="KW-0547">Nucleotide-binding</keyword>
<evidence type="ECO:0000259" key="5">
    <source>
        <dbReference type="PROSITE" id="PS50893"/>
    </source>
</evidence>
<evidence type="ECO:0000256" key="1">
    <source>
        <dbReference type="ARBA" id="ARBA00005417"/>
    </source>
</evidence>
<dbReference type="PROSITE" id="PS50893">
    <property type="entry name" value="ABC_TRANSPORTER_2"/>
    <property type="match status" value="1"/>
</dbReference>
<dbReference type="InterPro" id="IPR003439">
    <property type="entry name" value="ABC_transporter-like_ATP-bd"/>
</dbReference>